<protein>
    <submittedName>
        <fullName evidence="2">Uncharacterized protein</fullName>
    </submittedName>
</protein>
<reference evidence="1 4" key="1">
    <citation type="submission" date="2015-06" db="EMBL/GenBank/DDBJ databases">
        <title>Genome sequence of Pseudoalteromonas carrageenovora.</title>
        <authorList>
            <person name="Xie B.-B."/>
            <person name="Rong J.-C."/>
            <person name="Qin Q.-L."/>
            <person name="Zhang Y.-Z."/>
        </authorList>
    </citation>
    <scope>NUCLEOTIDE SEQUENCE [LARGE SCALE GENOMIC DNA]</scope>
    <source>
        <strain evidence="1 4">IAM 12662</strain>
    </source>
</reference>
<proteinExistence type="predicted"/>
<evidence type="ECO:0000313" key="3">
    <source>
        <dbReference type="Proteomes" id="UP000238288"/>
    </source>
</evidence>
<reference evidence="2 3" key="2">
    <citation type="submission" date="2017-11" db="EMBL/GenBank/DDBJ databases">
        <authorList>
            <person name="Han C.G."/>
        </authorList>
    </citation>
    <scope>NUCLEOTIDE SEQUENCE [LARGE SCALE GENOMIC DNA]</scope>
    <source>
        <strain evidence="3">ATCC 43555</strain>
        <strain evidence="2">ATCC43555</strain>
    </source>
</reference>
<evidence type="ECO:0000313" key="2">
    <source>
        <dbReference type="EMBL" id="SOU42790.1"/>
    </source>
</evidence>
<keyword evidence="4" id="KW-1185">Reference proteome</keyword>
<dbReference type="EMBL" id="LT965929">
    <property type="protein sequence ID" value="SOU42790.1"/>
    <property type="molecule type" value="Genomic_DNA"/>
</dbReference>
<accession>A0A2K4XEN8</accession>
<dbReference type="EMBL" id="AQGW01000025">
    <property type="protein sequence ID" value="MBE0384405.1"/>
    <property type="molecule type" value="Genomic_DNA"/>
</dbReference>
<evidence type="ECO:0000313" key="4">
    <source>
        <dbReference type="Proteomes" id="UP000615003"/>
    </source>
</evidence>
<dbReference type="GeneID" id="93665499"/>
<dbReference type="OrthoDB" id="7063787at2"/>
<dbReference type="AlphaFoldDB" id="A0A2K4XEN8"/>
<gene>
    <name evidence="2" type="ORF">PCAR9_B0315</name>
    <name evidence="1" type="ORF">PCARR_b0375</name>
</gene>
<dbReference type="Proteomes" id="UP000615003">
    <property type="component" value="Unassembled WGS sequence"/>
</dbReference>
<organism evidence="2 3">
    <name type="scientific">Pseudoalteromonas carrageenovora IAM 12662</name>
    <dbReference type="NCBI Taxonomy" id="1314868"/>
    <lineage>
        <taxon>Bacteria</taxon>
        <taxon>Pseudomonadati</taxon>
        <taxon>Pseudomonadota</taxon>
        <taxon>Gammaproteobacteria</taxon>
        <taxon>Alteromonadales</taxon>
        <taxon>Pseudoalteromonadaceae</taxon>
        <taxon>Pseudoalteromonas</taxon>
    </lineage>
</organism>
<evidence type="ECO:0000313" key="1">
    <source>
        <dbReference type="EMBL" id="MBE0384405.1"/>
    </source>
</evidence>
<dbReference type="RefSeq" id="WP_104643911.1">
    <property type="nucleotide sequence ID" value="NZ_AQGW01000025.1"/>
</dbReference>
<dbReference type="Proteomes" id="UP000238288">
    <property type="component" value="Chromosome PCAR9b"/>
</dbReference>
<sequence length="182" mass="21567">MLVDNIEIEDINPIPPIEDKDQKEVFAFYGLASYAGQCLEKGMVNFAMAYQLLDESALTEQEWLDIYDHLNKQTFGRLLNQIKSKIEIPIKIEERLNLSLKKRNWLAHDFFYDYATHFCDPTSDGIVVMIKELQDMIYLFQVTDRLIDTIYLKVWEKFGVTEEWIQKEMEEQYKEYLSVKSA</sequence>
<name>A0A2K4XEN8_PSEVC</name>